<dbReference type="AlphaFoldDB" id="L0H004"/>
<dbReference type="Pfam" id="PF08240">
    <property type="entry name" value="ADH_N"/>
    <property type="match status" value="1"/>
</dbReference>
<dbReference type="KEGG" id="tmb:Thimo_2831"/>
<dbReference type="SUPFAM" id="SSF50129">
    <property type="entry name" value="GroES-like"/>
    <property type="match status" value="1"/>
</dbReference>
<dbReference type="InterPro" id="IPR020843">
    <property type="entry name" value="ER"/>
</dbReference>
<dbReference type="InterPro" id="IPR011032">
    <property type="entry name" value="GroES-like_sf"/>
</dbReference>
<dbReference type="SUPFAM" id="SSF51735">
    <property type="entry name" value="NAD(P)-binding Rossmann-fold domains"/>
    <property type="match status" value="1"/>
</dbReference>
<dbReference type="Pfam" id="PF00107">
    <property type="entry name" value="ADH_zinc_N"/>
    <property type="match status" value="1"/>
</dbReference>
<dbReference type="InterPro" id="IPR013149">
    <property type="entry name" value="ADH-like_C"/>
</dbReference>
<dbReference type="InterPro" id="IPR014188">
    <property type="entry name" value="Acrylyl-CoA_reductase_AcuI"/>
</dbReference>
<evidence type="ECO:0000259" key="1">
    <source>
        <dbReference type="SMART" id="SM00829"/>
    </source>
</evidence>
<dbReference type="PANTHER" id="PTHR43677:SF1">
    <property type="entry name" value="ACRYLYL-COA REDUCTASE ACUI-RELATED"/>
    <property type="match status" value="1"/>
</dbReference>
<dbReference type="InterPro" id="IPR036291">
    <property type="entry name" value="NAD(P)-bd_dom_sf"/>
</dbReference>
<dbReference type="PANTHER" id="PTHR43677">
    <property type="entry name" value="SHORT-CHAIN DEHYDROGENASE/REDUCTASE"/>
    <property type="match status" value="1"/>
</dbReference>
<organism evidence="2 3">
    <name type="scientific">Thioflavicoccus mobilis 8321</name>
    <dbReference type="NCBI Taxonomy" id="765912"/>
    <lineage>
        <taxon>Bacteria</taxon>
        <taxon>Pseudomonadati</taxon>
        <taxon>Pseudomonadota</taxon>
        <taxon>Gammaproteobacteria</taxon>
        <taxon>Chromatiales</taxon>
        <taxon>Chromatiaceae</taxon>
        <taxon>Thioflavicoccus</taxon>
    </lineage>
</organism>
<dbReference type="HOGENOM" id="CLU_026673_26_3_6"/>
<dbReference type="Proteomes" id="UP000010816">
    <property type="component" value="Chromosome"/>
</dbReference>
<dbReference type="STRING" id="765912.Thimo_2831"/>
<name>L0H004_9GAMM</name>
<accession>L0H004</accession>
<protein>
    <submittedName>
        <fullName evidence="2">Putative quinone oxidoreductase, YhdH/YhfP family</fullName>
    </submittedName>
</protein>
<feature type="domain" description="Enoyl reductase (ER)" evidence="1">
    <location>
        <begin position="18"/>
        <end position="326"/>
    </location>
</feature>
<dbReference type="Gene3D" id="3.40.50.720">
    <property type="entry name" value="NAD(P)-binding Rossmann-like Domain"/>
    <property type="match status" value="1"/>
</dbReference>
<dbReference type="EMBL" id="CP003051">
    <property type="protein sequence ID" value="AGA91536.1"/>
    <property type="molecule type" value="Genomic_DNA"/>
</dbReference>
<sequence>MTTYPALRIHNDDRGYRAQIESLPLPEPQAGEVLIQASYSSINYKDALAGTGRGKILRQFPLTGGIDAAGTVVRSRDARFREGDSVIATGYGLSFDHDGGYAHYLCAPADWLVPMPLGLDARRAMILGTAGFTAALALHRLQVNGQHPELGPLLVTGASGGVGSIAIDLASQQGYEVVAVSGKAALTDWLKGLGAAQVLGRDELPGGERPLEKATWGGAIDNVGGAMLARITRTLVPTGGIAAIGLAGGAELVTTVMPFILRGVSLLGINASDTPGPLRHEVWQRLASDWQPRHLDEILTDTVSLAELPDAFERLLEGRTHGRTLVTLGG</sequence>
<proteinExistence type="predicted"/>
<dbReference type="CDD" id="cd05280">
    <property type="entry name" value="MDR_yhdh_yhfp"/>
    <property type="match status" value="1"/>
</dbReference>
<dbReference type="OrthoDB" id="9782155at2"/>
<evidence type="ECO:0000313" key="2">
    <source>
        <dbReference type="EMBL" id="AGA91536.1"/>
    </source>
</evidence>
<gene>
    <name evidence="2" type="ORF">Thimo_2831</name>
</gene>
<dbReference type="Gene3D" id="3.90.180.10">
    <property type="entry name" value="Medium-chain alcohol dehydrogenases, catalytic domain"/>
    <property type="match status" value="1"/>
</dbReference>
<reference evidence="2 3" key="1">
    <citation type="submission" date="2011-09" db="EMBL/GenBank/DDBJ databases">
        <title>Complete sequence of chromosome of Thioflavicoccus mobilis 8321.</title>
        <authorList>
            <consortium name="US DOE Joint Genome Institute"/>
            <person name="Lucas S."/>
            <person name="Han J."/>
            <person name="Lapidus A."/>
            <person name="Cheng J.-F."/>
            <person name="Goodwin L."/>
            <person name="Pitluck S."/>
            <person name="Peters L."/>
            <person name="Ovchinnikova G."/>
            <person name="Lu M."/>
            <person name="Detter J.C."/>
            <person name="Han C."/>
            <person name="Tapia R."/>
            <person name="Land M."/>
            <person name="Hauser L."/>
            <person name="Kyrpides N."/>
            <person name="Ivanova N."/>
            <person name="Pagani I."/>
            <person name="Vogl K."/>
            <person name="Liu Z."/>
            <person name="Imhoff J."/>
            <person name="Thiel V."/>
            <person name="Frigaard N.-U."/>
            <person name="Bryant D."/>
            <person name="Woyke T."/>
        </authorList>
    </citation>
    <scope>NUCLEOTIDE SEQUENCE [LARGE SCALE GENOMIC DNA]</scope>
    <source>
        <strain evidence="2 3">8321</strain>
    </source>
</reference>
<dbReference type="RefSeq" id="WP_015281668.1">
    <property type="nucleotide sequence ID" value="NC_019940.1"/>
</dbReference>
<dbReference type="SMART" id="SM00829">
    <property type="entry name" value="PKS_ER"/>
    <property type="match status" value="1"/>
</dbReference>
<dbReference type="InterPro" id="IPR051397">
    <property type="entry name" value="Zn-ADH-like_protein"/>
</dbReference>
<dbReference type="eggNOG" id="COG0604">
    <property type="taxonomic scope" value="Bacteria"/>
</dbReference>
<dbReference type="GO" id="GO:0043957">
    <property type="term" value="F:acryloyl-CoA reductase (NADPH) activity"/>
    <property type="evidence" value="ECO:0007669"/>
    <property type="project" value="TreeGrafter"/>
</dbReference>
<dbReference type="NCBIfam" id="TIGR02823">
    <property type="entry name" value="oxido_YhdH"/>
    <property type="match status" value="1"/>
</dbReference>
<evidence type="ECO:0000313" key="3">
    <source>
        <dbReference type="Proteomes" id="UP000010816"/>
    </source>
</evidence>
<dbReference type="InterPro" id="IPR013154">
    <property type="entry name" value="ADH-like_N"/>
</dbReference>
<keyword evidence="3" id="KW-1185">Reference proteome</keyword>
<dbReference type="PATRIC" id="fig|765912.4.peg.2774"/>